<feature type="transmembrane region" description="Helical" evidence="8">
    <location>
        <begin position="340"/>
        <end position="359"/>
    </location>
</feature>
<name>A1ZZE9_MICM2</name>
<dbReference type="Pfam" id="PF00512">
    <property type="entry name" value="HisKA"/>
    <property type="match status" value="1"/>
</dbReference>
<dbReference type="SMART" id="SM00387">
    <property type="entry name" value="HATPase_c"/>
    <property type="match status" value="1"/>
</dbReference>
<evidence type="ECO:0000256" key="4">
    <source>
        <dbReference type="ARBA" id="ARBA00022679"/>
    </source>
</evidence>
<dbReference type="AlphaFoldDB" id="A1ZZE9"/>
<dbReference type="PANTHER" id="PTHR43711:SF26">
    <property type="entry name" value="SENSOR HISTIDINE KINASE RCSC"/>
    <property type="match status" value="1"/>
</dbReference>
<dbReference type="PANTHER" id="PTHR43711">
    <property type="entry name" value="TWO-COMPONENT HISTIDINE KINASE"/>
    <property type="match status" value="1"/>
</dbReference>
<feature type="transmembrane region" description="Helical" evidence="8">
    <location>
        <begin position="311"/>
        <end position="334"/>
    </location>
</feature>
<dbReference type="EMBL" id="AAWS01000076">
    <property type="protein sequence ID" value="EAY24248.1"/>
    <property type="molecule type" value="Genomic_DNA"/>
</dbReference>
<evidence type="ECO:0000313" key="10">
    <source>
        <dbReference type="EMBL" id="EAY24248.1"/>
    </source>
</evidence>
<evidence type="ECO:0000259" key="9">
    <source>
        <dbReference type="PROSITE" id="PS50109"/>
    </source>
</evidence>
<dbReference type="Pfam" id="PF02518">
    <property type="entry name" value="HATPase_c"/>
    <property type="match status" value="1"/>
</dbReference>
<keyword evidence="8" id="KW-1133">Transmembrane helix</keyword>
<keyword evidence="8" id="KW-0812">Transmembrane</keyword>
<accession>A1ZZE9</accession>
<keyword evidence="6" id="KW-0902">Two-component regulatory system</keyword>
<dbReference type="PRINTS" id="PR00344">
    <property type="entry name" value="BCTRLSENSOR"/>
</dbReference>
<feature type="domain" description="Histidine kinase" evidence="9">
    <location>
        <begin position="499"/>
        <end position="715"/>
    </location>
</feature>
<gene>
    <name evidence="10" type="ORF">M23134_06350</name>
</gene>
<dbReference type="SUPFAM" id="SSF55874">
    <property type="entry name" value="ATPase domain of HSP90 chaperone/DNA topoisomerase II/histidine kinase"/>
    <property type="match status" value="1"/>
</dbReference>
<keyword evidence="3" id="KW-0597">Phosphoprotein</keyword>
<feature type="coiled-coil region" evidence="7">
    <location>
        <begin position="437"/>
        <end position="489"/>
    </location>
</feature>
<protein>
    <recommendedName>
        <fullName evidence="2">histidine kinase</fullName>
        <ecNumber evidence="2">2.7.13.3</ecNumber>
    </recommendedName>
</protein>
<dbReference type="PROSITE" id="PS50109">
    <property type="entry name" value="HIS_KIN"/>
    <property type="match status" value="1"/>
</dbReference>
<dbReference type="GO" id="GO:0000155">
    <property type="term" value="F:phosphorelay sensor kinase activity"/>
    <property type="evidence" value="ECO:0007669"/>
    <property type="project" value="InterPro"/>
</dbReference>
<dbReference type="InterPro" id="IPR036097">
    <property type="entry name" value="HisK_dim/P_sf"/>
</dbReference>
<dbReference type="Gene3D" id="3.30.565.10">
    <property type="entry name" value="Histidine kinase-like ATPase, C-terminal domain"/>
    <property type="match status" value="1"/>
</dbReference>
<keyword evidence="11" id="KW-1185">Reference proteome</keyword>
<reference evidence="10 11" key="1">
    <citation type="submission" date="2007-01" db="EMBL/GenBank/DDBJ databases">
        <authorList>
            <person name="Haygood M."/>
            <person name="Podell S."/>
            <person name="Anderson C."/>
            <person name="Hopkinson B."/>
            <person name="Roe K."/>
            <person name="Barbeau K."/>
            <person name="Gaasterland T."/>
            <person name="Ferriera S."/>
            <person name="Johnson J."/>
            <person name="Kravitz S."/>
            <person name="Beeson K."/>
            <person name="Sutton G."/>
            <person name="Rogers Y.-H."/>
            <person name="Friedman R."/>
            <person name="Frazier M."/>
            <person name="Venter J.C."/>
        </authorList>
    </citation>
    <scope>NUCLEOTIDE SEQUENCE [LARGE SCALE GENOMIC DNA]</scope>
    <source>
        <strain evidence="10 11">ATCC 23134</strain>
    </source>
</reference>
<feature type="transmembrane region" description="Helical" evidence="8">
    <location>
        <begin position="403"/>
        <end position="422"/>
    </location>
</feature>
<evidence type="ECO:0000256" key="2">
    <source>
        <dbReference type="ARBA" id="ARBA00012438"/>
    </source>
</evidence>
<dbReference type="InterPro" id="IPR003594">
    <property type="entry name" value="HATPase_dom"/>
</dbReference>
<dbReference type="Pfam" id="PF07696">
    <property type="entry name" value="7TMR-DISMED2"/>
    <property type="match status" value="1"/>
</dbReference>
<dbReference type="SUPFAM" id="SSF47384">
    <property type="entry name" value="Homodimeric domain of signal transducing histidine kinase"/>
    <property type="match status" value="1"/>
</dbReference>
<dbReference type="Gene3D" id="2.60.40.2380">
    <property type="match status" value="1"/>
</dbReference>
<feature type="transmembrane region" description="Helical" evidence="8">
    <location>
        <begin position="218"/>
        <end position="237"/>
    </location>
</feature>
<dbReference type="SMART" id="SM00388">
    <property type="entry name" value="HisKA"/>
    <property type="match status" value="1"/>
</dbReference>
<dbReference type="OrthoDB" id="9806995at2"/>
<evidence type="ECO:0000256" key="8">
    <source>
        <dbReference type="SAM" id="Phobius"/>
    </source>
</evidence>
<dbReference type="Proteomes" id="UP000004095">
    <property type="component" value="Unassembled WGS sequence"/>
</dbReference>
<dbReference type="Gene3D" id="1.10.287.130">
    <property type="match status" value="1"/>
</dbReference>
<dbReference type="InterPro" id="IPR003661">
    <property type="entry name" value="HisK_dim/P_dom"/>
</dbReference>
<dbReference type="CDD" id="cd00082">
    <property type="entry name" value="HisKA"/>
    <property type="match status" value="1"/>
</dbReference>
<sequence length="718" mass="82600">MLVLLHLKNLFKTLPTITNTFFIAQRIACVWVFLVSFGLPQLTQAQAVPLLFKIDQFKQSYLLDSTTQILEDSLNLFTIEQTSNVDFQTKFKALSSAPPTNARSVYWLRISLHNNLPRDTEWILHVGYTNRATLYVSSPRKKNNQWQPQYSGKFVTQNQKQIKEGRHSQFGIFLPKGATRICYIKIHSIDARMPKIAPKLYSYYHWHQHIAHRNLIQGFFQGFLWLLAIYYTFVYFVMKDKLYLYYSGYIIGIAIYFLAISGLLIENIFSKAPILNEFAWYFSAQLTMIIYLQLFRKFLLTQTFTPWWDQILVWWIKARLILLPAGCITMLVSFNLTRTNWLIISSVLTDILLTILVLGQLYKHRTRFTNFFVAGMLFFMMGTGITIGWFIQDTSSPVQPHFIQIGICLQLFSYAIGLGVRFRHNEIQKRYHQKILIAELQTHQEIARQINTELENKVEKRTKEVASKNTRLEAQNKVLVTQKDRLEALNSIKAKLFSIISHDLRSPINSIQGVLHLMNSDDLSSQEVKSLSNKLNNQVQITQNLLDNLLYWSKLQMQGINVNYTKVNLFQLAENTLHLFDTSNSKKLKLHNVVQEDAYAWADANMVALIIRNLIANAVKFTPYGGSITVKVCSNDQDYLKVSINDTGVGIAADNIPLIFDQAAHFSTPGTAQEKGTGLGLMLCQEFVEKNHGKIWVESTLGEGSSFIFTLPKRPLNI</sequence>
<evidence type="ECO:0000256" key="3">
    <source>
        <dbReference type="ARBA" id="ARBA00022553"/>
    </source>
</evidence>
<feature type="transmembrane region" description="Helical" evidence="8">
    <location>
        <begin position="278"/>
        <end position="299"/>
    </location>
</feature>
<evidence type="ECO:0000313" key="11">
    <source>
        <dbReference type="Proteomes" id="UP000004095"/>
    </source>
</evidence>
<evidence type="ECO:0000256" key="7">
    <source>
        <dbReference type="SAM" id="Coils"/>
    </source>
</evidence>
<dbReference type="InterPro" id="IPR011623">
    <property type="entry name" value="7TMR_DISM_rcpt_extracell_dom1"/>
</dbReference>
<evidence type="ECO:0000256" key="6">
    <source>
        <dbReference type="ARBA" id="ARBA00023012"/>
    </source>
</evidence>
<comment type="catalytic activity">
    <reaction evidence="1">
        <text>ATP + protein L-histidine = ADP + protein N-phospho-L-histidine.</text>
        <dbReference type="EC" id="2.7.13.3"/>
    </reaction>
</comment>
<dbReference type="Pfam" id="PF07695">
    <property type="entry name" value="7TMR-DISM_7TM"/>
    <property type="match status" value="1"/>
</dbReference>
<dbReference type="InterPro" id="IPR050736">
    <property type="entry name" value="Sensor_HK_Regulatory"/>
</dbReference>
<comment type="caution">
    <text evidence="10">The sequence shown here is derived from an EMBL/GenBank/DDBJ whole genome shotgun (WGS) entry which is preliminary data.</text>
</comment>
<dbReference type="EC" id="2.7.13.3" evidence="2"/>
<proteinExistence type="predicted"/>
<keyword evidence="7" id="KW-0175">Coiled coil</keyword>
<evidence type="ECO:0000256" key="1">
    <source>
        <dbReference type="ARBA" id="ARBA00000085"/>
    </source>
</evidence>
<keyword evidence="8" id="KW-0472">Membrane</keyword>
<dbReference type="InterPro" id="IPR036890">
    <property type="entry name" value="HATPase_C_sf"/>
</dbReference>
<dbReference type="InterPro" id="IPR004358">
    <property type="entry name" value="Sig_transdc_His_kin-like_C"/>
</dbReference>
<keyword evidence="5" id="KW-0418">Kinase</keyword>
<dbReference type="eggNOG" id="COG2205">
    <property type="taxonomic scope" value="Bacteria"/>
</dbReference>
<organism evidence="10 11">
    <name type="scientific">Microscilla marina ATCC 23134</name>
    <dbReference type="NCBI Taxonomy" id="313606"/>
    <lineage>
        <taxon>Bacteria</taxon>
        <taxon>Pseudomonadati</taxon>
        <taxon>Bacteroidota</taxon>
        <taxon>Cytophagia</taxon>
        <taxon>Cytophagales</taxon>
        <taxon>Microscillaceae</taxon>
        <taxon>Microscilla</taxon>
    </lineage>
</organism>
<evidence type="ECO:0000256" key="5">
    <source>
        <dbReference type="ARBA" id="ARBA00022777"/>
    </source>
</evidence>
<dbReference type="InterPro" id="IPR005467">
    <property type="entry name" value="His_kinase_dom"/>
</dbReference>
<dbReference type="InterPro" id="IPR011622">
    <property type="entry name" value="7TMR_DISM_rcpt_extracell_dom2"/>
</dbReference>
<feature type="transmembrane region" description="Helical" evidence="8">
    <location>
        <begin position="244"/>
        <end position="266"/>
    </location>
</feature>
<feature type="transmembrane region" description="Helical" evidence="8">
    <location>
        <begin position="371"/>
        <end position="391"/>
    </location>
</feature>
<keyword evidence="4" id="KW-0808">Transferase</keyword>
<dbReference type="FunFam" id="3.30.565.10:FF:000006">
    <property type="entry name" value="Sensor histidine kinase WalK"/>
    <property type="match status" value="1"/>
</dbReference>